<dbReference type="Proteomes" id="UP000834106">
    <property type="component" value="Chromosome 5"/>
</dbReference>
<organism evidence="3 4">
    <name type="scientific">Fraxinus pennsylvanica</name>
    <dbReference type="NCBI Taxonomy" id="56036"/>
    <lineage>
        <taxon>Eukaryota</taxon>
        <taxon>Viridiplantae</taxon>
        <taxon>Streptophyta</taxon>
        <taxon>Embryophyta</taxon>
        <taxon>Tracheophyta</taxon>
        <taxon>Spermatophyta</taxon>
        <taxon>Magnoliopsida</taxon>
        <taxon>eudicotyledons</taxon>
        <taxon>Gunneridae</taxon>
        <taxon>Pentapetalae</taxon>
        <taxon>asterids</taxon>
        <taxon>lamiids</taxon>
        <taxon>Lamiales</taxon>
        <taxon>Oleaceae</taxon>
        <taxon>Oleeae</taxon>
        <taxon>Fraxinus</taxon>
    </lineage>
</organism>
<dbReference type="InterPro" id="IPR004883">
    <property type="entry name" value="LOB"/>
</dbReference>
<dbReference type="AlphaFoldDB" id="A0AAD1Z3I5"/>
<comment type="similarity">
    <text evidence="1">Belongs to the LOB domain-containing protein family.</text>
</comment>
<evidence type="ECO:0000313" key="3">
    <source>
        <dbReference type="EMBL" id="CAI9760560.1"/>
    </source>
</evidence>
<reference evidence="3" key="1">
    <citation type="submission" date="2023-05" db="EMBL/GenBank/DDBJ databases">
        <authorList>
            <person name="Huff M."/>
        </authorList>
    </citation>
    <scope>NUCLEOTIDE SEQUENCE</scope>
</reference>
<accession>A0AAD1Z3I5</accession>
<name>A0AAD1Z3I5_9LAMI</name>
<keyword evidence="4" id="KW-1185">Reference proteome</keyword>
<evidence type="ECO:0000259" key="2">
    <source>
        <dbReference type="Pfam" id="PF03195"/>
    </source>
</evidence>
<dbReference type="EMBL" id="OU503040">
    <property type="protein sequence ID" value="CAI9760560.1"/>
    <property type="molecule type" value="Genomic_DNA"/>
</dbReference>
<protein>
    <recommendedName>
        <fullName evidence="2">LOB domain-containing protein</fullName>
    </recommendedName>
</protein>
<gene>
    <name evidence="3" type="ORF">FPE_LOCUS7990</name>
</gene>
<proteinExistence type="inferred from homology"/>
<sequence length="108" mass="12573">MVYSPVQSPARLMAHRRHQRKNYTGKYVLTLFYLVDKTREFQAVHMVFGVSNVTKMVMNLKEEDRKQVGDSLVWKPFAGKRIRCSVPTENRKEFLKLILANSSTPKSI</sequence>
<evidence type="ECO:0000256" key="1">
    <source>
        <dbReference type="ARBA" id="ARBA00005474"/>
    </source>
</evidence>
<evidence type="ECO:0000313" key="4">
    <source>
        <dbReference type="Proteomes" id="UP000834106"/>
    </source>
</evidence>
<feature type="domain" description="LOB" evidence="2">
    <location>
        <begin position="17"/>
        <end position="75"/>
    </location>
</feature>
<dbReference type="Pfam" id="PF03195">
    <property type="entry name" value="LOB"/>
    <property type="match status" value="1"/>
</dbReference>